<dbReference type="PANTHER" id="PTHR43877:SF2">
    <property type="entry name" value="AMINOALKYLPHOSPHONATE N-ACETYLTRANSFERASE-RELATED"/>
    <property type="match status" value="1"/>
</dbReference>
<dbReference type="GO" id="GO:0016747">
    <property type="term" value="F:acyltransferase activity, transferring groups other than amino-acyl groups"/>
    <property type="evidence" value="ECO:0007669"/>
    <property type="project" value="InterPro"/>
</dbReference>
<keyword evidence="5" id="KW-1185">Reference proteome</keyword>
<dbReference type="EMBL" id="JACHXZ010000001">
    <property type="protein sequence ID" value="MBB3167336.1"/>
    <property type="molecule type" value="Genomic_DNA"/>
</dbReference>
<dbReference type="InterPro" id="IPR050832">
    <property type="entry name" value="Bact_Acetyltransf"/>
</dbReference>
<dbReference type="InterPro" id="IPR016181">
    <property type="entry name" value="Acyl_CoA_acyltransferase"/>
</dbReference>
<dbReference type="InterPro" id="IPR000182">
    <property type="entry name" value="GNAT_dom"/>
</dbReference>
<protein>
    <submittedName>
        <fullName evidence="4">GNAT superfamily N-acetyltransferase</fullName>
    </submittedName>
</protein>
<keyword evidence="2" id="KW-0012">Acyltransferase</keyword>
<evidence type="ECO:0000256" key="2">
    <source>
        <dbReference type="ARBA" id="ARBA00023315"/>
    </source>
</evidence>
<dbReference type="AlphaFoldDB" id="A0A839UNL5"/>
<evidence type="ECO:0000256" key="1">
    <source>
        <dbReference type="ARBA" id="ARBA00022679"/>
    </source>
</evidence>
<dbReference type="Pfam" id="PF00583">
    <property type="entry name" value="Acetyltransf_1"/>
    <property type="match status" value="1"/>
</dbReference>
<evidence type="ECO:0000259" key="3">
    <source>
        <dbReference type="PROSITE" id="PS51186"/>
    </source>
</evidence>
<dbReference type="Proteomes" id="UP000559987">
    <property type="component" value="Unassembled WGS sequence"/>
</dbReference>
<dbReference type="RefSeq" id="WP_183907966.1">
    <property type="nucleotide sequence ID" value="NZ_JACHXZ010000001.1"/>
</dbReference>
<dbReference type="Gene3D" id="3.40.630.30">
    <property type="match status" value="1"/>
</dbReference>
<name>A0A839UNL5_9GAMM</name>
<proteinExistence type="predicted"/>
<sequence>MVISKDFIVRSAILADVPELVPLFAAYRTFYQLTSDAAQLKAYLSARLSAEDSQIFVVQVGEQLVGFTQLYPAWCSLALERYYTLYDLYVTESYRRRGLAARLMAAATDWAGQQGADRLELATGVDNRDAQALYRAMGWQRDCAFLHFSLPLNS</sequence>
<reference evidence="4 5" key="1">
    <citation type="submission" date="2020-08" db="EMBL/GenBank/DDBJ databases">
        <title>Genomic Encyclopedia of Type Strains, Phase III (KMG-III): the genomes of soil and plant-associated and newly described type strains.</title>
        <authorList>
            <person name="Whitman W."/>
        </authorList>
    </citation>
    <scope>NUCLEOTIDE SEQUENCE [LARGE SCALE GENOMIC DNA]</scope>
    <source>
        <strain evidence="4 5">CECT 8571</strain>
    </source>
</reference>
<evidence type="ECO:0000313" key="5">
    <source>
        <dbReference type="Proteomes" id="UP000559987"/>
    </source>
</evidence>
<dbReference type="CDD" id="cd04301">
    <property type="entry name" value="NAT_SF"/>
    <property type="match status" value="1"/>
</dbReference>
<feature type="domain" description="N-acetyltransferase" evidence="3">
    <location>
        <begin position="7"/>
        <end position="154"/>
    </location>
</feature>
<dbReference type="SUPFAM" id="SSF55729">
    <property type="entry name" value="Acyl-CoA N-acyltransferases (Nat)"/>
    <property type="match status" value="1"/>
</dbReference>
<dbReference type="PROSITE" id="PS51186">
    <property type="entry name" value="GNAT"/>
    <property type="match status" value="1"/>
</dbReference>
<gene>
    <name evidence="4" type="ORF">FHS30_000512</name>
</gene>
<evidence type="ECO:0000313" key="4">
    <source>
        <dbReference type="EMBL" id="MBB3167336.1"/>
    </source>
</evidence>
<comment type="caution">
    <text evidence="4">The sequence shown here is derived from an EMBL/GenBank/DDBJ whole genome shotgun (WGS) entry which is preliminary data.</text>
</comment>
<accession>A0A839UNL5</accession>
<dbReference type="PANTHER" id="PTHR43877">
    <property type="entry name" value="AMINOALKYLPHOSPHONATE N-ACETYLTRANSFERASE-RELATED-RELATED"/>
    <property type="match status" value="1"/>
</dbReference>
<organism evidence="4 5">
    <name type="scientific">Simiduia aestuariiviva</name>
    <dbReference type="NCBI Taxonomy" id="1510459"/>
    <lineage>
        <taxon>Bacteria</taxon>
        <taxon>Pseudomonadati</taxon>
        <taxon>Pseudomonadota</taxon>
        <taxon>Gammaproteobacteria</taxon>
        <taxon>Cellvibrionales</taxon>
        <taxon>Cellvibrionaceae</taxon>
        <taxon>Simiduia</taxon>
    </lineage>
</organism>
<keyword evidence="1 4" id="KW-0808">Transferase</keyword>